<proteinExistence type="predicted"/>
<dbReference type="Proteomes" id="UP000007239">
    <property type="component" value="Chromosome"/>
</dbReference>
<evidence type="ECO:0000313" key="3">
    <source>
        <dbReference type="EMBL" id="AEF18066.1"/>
    </source>
</evidence>
<evidence type="ECO:0000256" key="2">
    <source>
        <dbReference type="SAM" id="SignalP"/>
    </source>
</evidence>
<dbReference type="SUPFAM" id="SSF53850">
    <property type="entry name" value="Periplasmic binding protein-like II"/>
    <property type="match status" value="1"/>
</dbReference>
<feature type="region of interest" description="Disordered" evidence="1">
    <location>
        <begin position="25"/>
        <end position="45"/>
    </location>
</feature>
<dbReference type="HOGENOM" id="CLU_031285_5_0_9"/>
<sequence>MKKLVALALAAALGISTLLTGCGSSNNSTSQKNTNSSTKTSESQPAKQVTLRFSWWGDDTRHQATLNAIKLFEQKYPNIKIQAEYAGWDGYLDKQTTQMAGGTAADIMQINWNWLPLFSKDGNGFYDLNKLSSELGLDNYSKDILATGTVNGKLNGIPVAMTGRVLYVNKTMYDKYGATIPKTWDDLINDASKFPKGSYPIVTGSYDSWLLSMTYAEQETGKPFLTTDGKLNFTQDDIKTALSFYKTLLDKKVTTPIQSIAAEGGNGLAPIAQLPSFLNGKFAGLFEWTSAISKEATPIKQNNMELVTAGLPMNSDAKTSAAILKPSMLFAINKDCKYPKEAATFLNFILNDPQGVEAMGTSRGIPVSKSAVDTLKKDGKISGLEYEGLQILESNPGLPLSPYLEDPKLQQVYDQTIDKISYNQETVDQAAKEMYTNLQNVLSQITK</sequence>
<dbReference type="EMBL" id="CP002739">
    <property type="protein sequence ID" value="AEF18066.1"/>
    <property type="molecule type" value="Genomic_DNA"/>
</dbReference>
<evidence type="ECO:0000313" key="4">
    <source>
        <dbReference type="Proteomes" id="UP000007239"/>
    </source>
</evidence>
<feature type="signal peptide" evidence="2">
    <location>
        <begin position="1"/>
        <end position="21"/>
    </location>
</feature>
<keyword evidence="4" id="KW-1185">Reference proteome</keyword>
<evidence type="ECO:0000256" key="1">
    <source>
        <dbReference type="SAM" id="MobiDB-lite"/>
    </source>
</evidence>
<dbReference type="eggNOG" id="COG1653">
    <property type="taxonomic scope" value="Bacteria"/>
</dbReference>
<dbReference type="PANTHER" id="PTHR43649">
    <property type="entry name" value="ARABINOSE-BINDING PROTEIN-RELATED"/>
    <property type="match status" value="1"/>
</dbReference>
<name>F6BKB9_THEXL</name>
<reference evidence="3" key="1">
    <citation type="submission" date="2011-05" db="EMBL/GenBank/DDBJ databases">
        <title>Complete sequence of Thermoanaerobacterium xylanolyticum LX-11.</title>
        <authorList>
            <consortium name="US DOE Joint Genome Institute"/>
            <person name="Lucas S."/>
            <person name="Han J."/>
            <person name="Lapidus A."/>
            <person name="Cheng J.-F."/>
            <person name="Goodwin L."/>
            <person name="Pitluck S."/>
            <person name="Peters L."/>
            <person name="Mikhailova N."/>
            <person name="Lu M."/>
            <person name="Han C."/>
            <person name="Tapia R."/>
            <person name="Land M."/>
            <person name="Hauser L."/>
            <person name="Kyrpides N."/>
            <person name="Ivanova N."/>
            <person name="Pagani I."/>
            <person name="Hemme C."/>
            <person name="Woyke T."/>
        </authorList>
    </citation>
    <scope>NUCLEOTIDE SEQUENCE</scope>
    <source>
        <strain evidence="3">LX-11</strain>
    </source>
</reference>
<dbReference type="Gene3D" id="3.40.190.10">
    <property type="entry name" value="Periplasmic binding protein-like II"/>
    <property type="match status" value="2"/>
</dbReference>
<dbReference type="InterPro" id="IPR006059">
    <property type="entry name" value="SBP"/>
</dbReference>
<dbReference type="PROSITE" id="PS51257">
    <property type="entry name" value="PROKAR_LIPOPROTEIN"/>
    <property type="match status" value="1"/>
</dbReference>
<dbReference type="PANTHER" id="PTHR43649:SF11">
    <property type="entry name" value="ABC TRANSPORTER SUBSTRATE-BINDING PROTEIN YESO-RELATED"/>
    <property type="match status" value="1"/>
</dbReference>
<dbReference type="STRING" id="858215.Thexy_2053"/>
<gene>
    <name evidence="3" type="ordered locus">Thexy_2053</name>
</gene>
<dbReference type="InterPro" id="IPR050490">
    <property type="entry name" value="Bact_solute-bd_prot1"/>
</dbReference>
<dbReference type="AlphaFoldDB" id="F6BKB9"/>
<organism evidence="3 4">
    <name type="scientific">Thermoanaerobacterium xylanolyticum (strain ATCC 49914 / DSM 7097 / LX-11)</name>
    <dbReference type="NCBI Taxonomy" id="858215"/>
    <lineage>
        <taxon>Bacteria</taxon>
        <taxon>Bacillati</taxon>
        <taxon>Bacillota</taxon>
        <taxon>Clostridia</taxon>
        <taxon>Thermoanaerobacterales</taxon>
        <taxon>Thermoanaerobacteraceae</taxon>
        <taxon>Thermoanaerobacterium</taxon>
    </lineage>
</organism>
<feature type="chain" id="PRO_5039329361" evidence="2">
    <location>
        <begin position="22"/>
        <end position="447"/>
    </location>
</feature>
<keyword evidence="2" id="KW-0732">Signal</keyword>
<dbReference type="RefSeq" id="WP_013788796.1">
    <property type="nucleotide sequence ID" value="NC_015555.1"/>
</dbReference>
<dbReference type="Pfam" id="PF13416">
    <property type="entry name" value="SBP_bac_8"/>
    <property type="match status" value="1"/>
</dbReference>
<dbReference type="KEGG" id="txy:Thexy_2053"/>
<accession>F6BKB9</accession>
<protein>
    <submittedName>
        <fullName evidence="3">Extracellular solute-binding protein family 1</fullName>
    </submittedName>
</protein>
<feature type="compositionally biased region" description="Low complexity" evidence="1">
    <location>
        <begin position="25"/>
        <end position="44"/>
    </location>
</feature>